<dbReference type="AlphaFoldDB" id="A0AAN6UEJ9"/>
<reference evidence="1" key="2">
    <citation type="submission" date="2023-05" db="EMBL/GenBank/DDBJ databases">
        <authorList>
            <consortium name="Lawrence Berkeley National Laboratory"/>
            <person name="Steindorff A."/>
            <person name="Hensen N."/>
            <person name="Bonometti L."/>
            <person name="Westerberg I."/>
            <person name="Brannstrom I.O."/>
            <person name="Guillou S."/>
            <person name="Cros-Aarteil S."/>
            <person name="Calhoun S."/>
            <person name="Haridas S."/>
            <person name="Kuo A."/>
            <person name="Mondo S."/>
            <person name="Pangilinan J."/>
            <person name="Riley R."/>
            <person name="Labutti K."/>
            <person name="Andreopoulos B."/>
            <person name="Lipzen A."/>
            <person name="Chen C."/>
            <person name="Yanf M."/>
            <person name="Daum C."/>
            <person name="Ng V."/>
            <person name="Clum A."/>
            <person name="Ohm R."/>
            <person name="Martin F."/>
            <person name="Silar P."/>
            <person name="Natvig D."/>
            <person name="Lalanne C."/>
            <person name="Gautier V."/>
            <person name="Ament-Velasquez S.L."/>
            <person name="Kruys A."/>
            <person name="Hutchinson M.I."/>
            <person name="Powell A.J."/>
            <person name="Barry K."/>
            <person name="Miller A.N."/>
            <person name="Grigoriev I.V."/>
            <person name="Debuchy R."/>
            <person name="Gladieux P."/>
            <person name="Thoren M.H."/>
            <person name="Johannesson H."/>
        </authorList>
    </citation>
    <scope>NUCLEOTIDE SEQUENCE</scope>
    <source>
        <strain evidence="1">CBS 123565</strain>
    </source>
</reference>
<reference evidence="1" key="1">
    <citation type="journal article" date="2023" name="Mol. Phylogenet. Evol.">
        <title>Genome-scale phylogeny and comparative genomics of the fungal order Sordariales.</title>
        <authorList>
            <person name="Hensen N."/>
            <person name="Bonometti L."/>
            <person name="Westerberg I."/>
            <person name="Brannstrom I.O."/>
            <person name="Guillou S."/>
            <person name="Cros-Aarteil S."/>
            <person name="Calhoun S."/>
            <person name="Haridas S."/>
            <person name="Kuo A."/>
            <person name="Mondo S."/>
            <person name="Pangilinan J."/>
            <person name="Riley R."/>
            <person name="LaButti K."/>
            <person name="Andreopoulos B."/>
            <person name="Lipzen A."/>
            <person name="Chen C."/>
            <person name="Yan M."/>
            <person name="Daum C."/>
            <person name="Ng V."/>
            <person name="Clum A."/>
            <person name="Steindorff A."/>
            <person name="Ohm R.A."/>
            <person name="Martin F."/>
            <person name="Silar P."/>
            <person name="Natvig D.O."/>
            <person name="Lalanne C."/>
            <person name="Gautier V."/>
            <person name="Ament-Velasquez S.L."/>
            <person name="Kruys A."/>
            <person name="Hutchinson M.I."/>
            <person name="Powell A.J."/>
            <person name="Barry K."/>
            <person name="Miller A.N."/>
            <person name="Grigoriev I.V."/>
            <person name="Debuchy R."/>
            <person name="Gladieux P."/>
            <person name="Hiltunen Thoren M."/>
            <person name="Johannesson H."/>
        </authorList>
    </citation>
    <scope>NUCLEOTIDE SEQUENCE</scope>
    <source>
        <strain evidence="1">CBS 123565</strain>
    </source>
</reference>
<evidence type="ECO:0000313" key="2">
    <source>
        <dbReference type="Proteomes" id="UP001304895"/>
    </source>
</evidence>
<evidence type="ECO:0000313" key="1">
    <source>
        <dbReference type="EMBL" id="KAK4131329.1"/>
    </source>
</evidence>
<sequence>MYLFSPIQCPSLTVTERHYSYECKAPPQERPYIARPSRTQQLSNPKLLPKLSNEVPDVLLKK</sequence>
<name>A0AAN6UEJ9_9PEZI</name>
<protein>
    <submittedName>
        <fullName evidence="1">Uncharacterized protein</fullName>
    </submittedName>
</protein>
<accession>A0AAN6UEJ9</accession>
<gene>
    <name evidence="1" type="ORF">BT67DRAFT_444765</name>
</gene>
<proteinExistence type="predicted"/>
<dbReference type="Proteomes" id="UP001304895">
    <property type="component" value="Unassembled WGS sequence"/>
</dbReference>
<organism evidence="1 2">
    <name type="scientific">Trichocladium antarcticum</name>
    <dbReference type="NCBI Taxonomy" id="1450529"/>
    <lineage>
        <taxon>Eukaryota</taxon>
        <taxon>Fungi</taxon>
        <taxon>Dikarya</taxon>
        <taxon>Ascomycota</taxon>
        <taxon>Pezizomycotina</taxon>
        <taxon>Sordariomycetes</taxon>
        <taxon>Sordariomycetidae</taxon>
        <taxon>Sordariales</taxon>
        <taxon>Chaetomiaceae</taxon>
        <taxon>Trichocladium</taxon>
    </lineage>
</organism>
<keyword evidence="2" id="KW-1185">Reference proteome</keyword>
<dbReference type="Pfam" id="PF13917">
    <property type="entry name" value="zf-CCHC_3"/>
    <property type="match status" value="1"/>
</dbReference>
<dbReference type="EMBL" id="MU853425">
    <property type="protein sequence ID" value="KAK4131329.1"/>
    <property type="molecule type" value="Genomic_DNA"/>
</dbReference>
<comment type="caution">
    <text evidence="1">The sequence shown here is derived from an EMBL/GenBank/DDBJ whole genome shotgun (WGS) entry which is preliminary data.</text>
</comment>